<protein>
    <recommendedName>
        <fullName evidence="4">DDE Tnp4 domain-containing protein</fullName>
    </recommendedName>
</protein>
<keyword evidence="3" id="KW-1185">Reference proteome</keyword>
<comment type="caution">
    <text evidence="1">The sequence shown here is derived from an EMBL/GenBank/DDBJ whole genome shotgun (WGS) entry which is preliminary data.</text>
</comment>
<organism evidence="1 3">
    <name type="scientific">Nitzschia inconspicua</name>
    <dbReference type="NCBI Taxonomy" id="303405"/>
    <lineage>
        <taxon>Eukaryota</taxon>
        <taxon>Sar</taxon>
        <taxon>Stramenopiles</taxon>
        <taxon>Ochrophyta</taxon>
        <taxon>Bacillariophyta</taxon>
        <taxon>Bacillariophyceae</taxon>
        <taxon>Bacillariophycidae</taxon>
        <taxon>Bacillariales</taxon>
        <taxon>Bacillariaceae</taxon>
        <taxon>Nitzschia</taxon>
    </lineage>
</organism>
<gene>
    <name evidence="2" type="ORF">IV203_006388</name>
    <name evidence="1" type="ORF">IV203_006587</name>
</gene>
<dbReference type="Proteomes" id="UP000693970">
    <property type="component" value="Unassembled WGS sequence"/>
</dbReference>
<dbReference type="EMBL" id="JAGRRH010000094">
    <property type="protein sequence ID" value="KAG7337121.1"/>
    <property type="molecule type" value="Genomic_DNA"/>
</dbReference>
<dbReference type="OrthoDB" id="2570778at2759"/>
<name>A0A9K3P843_9STRA</name>
<sequence length="165" mass="18591">MVCPLKSIEDDGPKDAFNCYHTQLLDTSIKRAFGMLIHKWGCLRKPMPVNFKHGKINLLVLALCKLHNFCIDIDKTTDLPSTTNDDCAIGLAGGLMLRDGQRPMELLNAGHLVEPEHRTERKRAEKLLDLPVFKMLQHIQNQGYTIPPKKTLNSAVIETTTTTTR</sequence>
<accession>A0A9K3P843</accession>
<evidence type="ECO:0000313" key="3">
    <source>
        <dbReference type="Proteomes" id="UP000693970"/>
    </source>
</evidence>
<reference evidence="1" key="1">
    <citation type="journal article" date="2021" name="Sci. Rep.">
        <title>Diploid genomic architecture of Nitzschia inconspicua, an elite biomass production diatom.</title>
        <authorList>
            <person name="Oliver A."/>
            <person name="Podell S."/>
            <person name="Pinowska A."/>
            <person name="Traller J.C."/>
            <person name="Smith S.R."/>
            <person name="McClure R."/>
            <person name="Beliaev A."/>
            <person name="Bohutskyi P."/>
            <person name="Hill E.A."/>
            <person name="Rabines A."/>
            <person name="Zheng H."/>
            <person name="Allen L.Z."/>
            <person name="Kuo A."/>
            <person name="Grigoriev I.V."/>
            <person name="Allen A.E."/>
            <person name="Hazlebeck D."/>
            <person name="Allen E.E."/>
        </authorList>
    </citation>
    <scope>NUCLEOTIDE SEQUENCE</scope>
    <source>
        <strain evidence="1">Hildebrandi</strain>
    </source>
</reference>
<evidence type="ECO:0008006" key="4">
    <source>
        <dbReference type="Google" id="ProtNLM"/>
    </source>
</evidence>
<evidence type="ECO:0000313" key="2">
    <source>
        <dbReference type="EMBL" id="KAG7339985.1"/>
    </source>
</evidence>
<evidence type="ECO:0000313" key="1">
    <source>
        <dbReference type="EMBL" id="KAG7337121.1"/>
    </source>
</evidence>
<dbReference type="EMBL" id="JAGRRH010000028">
    <property type="protein sequence ID" value="KAG7339985.1"/>
    <property type="molecule type" value="Genomic_DNA"/>
</dbReference>
<reference evidence="1" key="2">
    <citation type="submission" date="2021-04" db="EMBL/GenBank/DDBJ databases">
        <authorList>
            <person name="Podell S."/>
        </authorList>
    </citation>
    <scope>NUCLEOTIDE SEQUENCE</scope>
    <source>
        <strain evidence="1">Hildebrandi</strain>
    </source>
</reference>
<proteinExistence type="predicted"/>
<dbReference type="AlphaFoldDB" id="A0A9K3P843"/>